<gene>
    <name evidence="1" type="ORF">ACPOL_2360</name>
</gene>
<name>A0A2Z5FYT9_9BACT</name>
<evidence type="ECO:0000313" key="2">
    <source>
        <dbReference type="Proteomes" id="UP000253606"/>
    </source>
</evidence>
<dbReference type="KEGG" id="abas:ACPOL_2360"/>
<dbReference type="Proteomes" id="UP000253606">
    <property type="component" value="Chromosome"/>
</dbReference>
<keyword evidence="2" id="KW-1185">Reference proteome</keyword>
<protein>
    <submittedName>
        <fullName evidence="1">Uncharacterized protein</fullName>
    </submittedName>
</protein>
<evidence type="ECO:0000313" key="1">
    <source>
        <dbReference type="EMBL" id="AXC11684.1"/>
    </source>
</evidence>
<dbReference type="AlphaFoldDB" id="A0A2Z5FYT9"/>
<reference evidence="1 2" key="1">
    <citation type="journal article" date="2018" name="Front. Microbiol.">
        <title>Hydrolytic Capabilities as a Key to Environmental Success: Chitinolytic and Cellulolytic Acidobacteria From Acidic Sub-arctic Soils and Boreal Peatlands.</title>
        <authorList>
            <person name="Belova S.E."/>
            <person name="Ravin N.V."/>
            <person name="Pankratov T.A."/>
            <person name="Rakitin A.L."/>
            <person name="Ivanova A.A."/>
            <person name="Beletsky A.V."/>
            <person name="Mardanov A.V."/>
            <person name="Sinninghe Damste J.S."/>
            <person name="Dedysh S.N."/>
        </authorList>
    </citation>
    <scope>NUCLEOTIDE SEQUENCE [LARGE SCALE GENOMIC DNA]</scope>
    <source>
        <strain evidence="1 2">SBC82</strain>
    </source>
</reference>
<organism evidence="1 2">
    <name type="scientific">Acidisarcina polymorpha</name>
    <dbReference type="NCBI Taxonomy" id="2211140"/>
    <lineage>
        <taxon>Bacteria</taxon>
        <taxon>Pseudomonadati</taxon>
        <taxon>Acidobacteriota</taxon>
        <taxon>Terriglobia</taxon>
        <taxon>Terriglobales</taxon>
        <taxon>Acidobacteriaceae</taxon>
        <taxon>Acidisarcina</taxon>
    </lineage>
</organism>
<proteinExistence type="predicted"/>
<accession>A0A2Z5FYT9</accession>
<dbReference type="EMBL" id="CP030840">
    <property type="protein sequence ID" value="AXC11684.1"/>
    <property type="molecule type" value="Genomic_DNA"/>
</dbReference>
<sequence length="40" mass="4197">MAVPARHHANHKEIVFRDIRLSAPPSTAPAAATPPKPVSG</sequence>